<sequence>MATFITIGYGDSAGYERTDGAVRDAAHEHDARLRDGGAVMGIAGAPVQVRNHDGAAMRTTPGPFMHSDLPIAGFAVIEADTIEEAVQLVSGTPCAVAQGVVEVWPLDQPAE</sequence>
<evidence type="ECO:0000313" key="1">
    <source>
        <dbReference type="EMBL" id="TDD99001.1"/>
    </source>
</evidence>
<dbReference type="Gene3D" id="3.30.70.1060">
    <property type="entry name" value="Dimeric alpha+beta barrel"/>
    <property type="match status" value="1"/>
</dbReference>
<organism evidence="1 2">
    <name type="scientific">Jiangella asiatica</name>
    <dbReference type="NCBI Taxonomy" id="2530372"/>
    <lineage>
        <taxon>Bacteria</taxon>
        <taxon>Bacillati</taxon>
        <taxon>Actinomycetota</taxon>
        <taxon>Actinomycetes</taxon>
        <taxon>Jiangellales</taxon>
        <taxon>Jiangellaceae</taxon>
        <taxon>Jiangella</taxon>
    </lineage>
</organism>
<dbReference type="EMBL" id="SMKZ01000062">
    <property type="protein sequence ID" value="TDD99001.1"/>
    <property type="molecule type" value="Genomic_DNA"/>
</dbReference>
<dbReference type="SUPFAM" id="SSF54909">
    <property type="entry name" value="Dimeric alpha+beta barrel"/>
    <property type="match status" value="1"/>
</dbReference>
<comment type="caution">
    <text evidence="1">The sequence shown here is derived from an EMBL/GenBank/DDBJ whole genome shotgun (WGS) entry which is preliminary data.</text>
</comment>
<reference evidence="1 2" key="1">
    <citation type="submission" date="2019-03" db="EMBL/GenBank/DDBJ databases">
        <title>Draft genome sequences of novel Actinobacteria.</title>
        <authorList>
            <person name="Sahin N."/>
            <person name="Ay H."/>
            <person name="Saygin H."/>
        </authorList>
    </citation>
    <scope>NUCLEOTIDE SEQUENCE [LARGE SCALE GENOMIC DNA]</scope>
    <source>
        <strain evidence="1 2">5K138</strain>
    </source>
</reference>
<evidence type="ECO:0000313" key="2">
    <source>
        <dbReference type="Proteomes" id="UP000294739"/>
    </source>
</evidence>
<protein>
    <submittedName>
        <fullName evidence="1">Transcription initiation protein</fullName>
    </submittedName>
</protein>
<gene>
    <name evidence="1" type="ORF">E1269_27995</name>
</gene>
<keyword evidence="2" id="KW-1185">Reference proteome</keyword>
<dbReference type="OrthoDB" id="668782at2"/>
<accession>A0A4R5CFX4</accession>
<dbReference type="RefSeq" id="WP_131900829.1">
    <property type="nucleotide sequence ID" value="NZ_SMKZ01000062.1"/>
</dbReference>
<dbReference type="InParanoid" id="A0A4R5CFX4"/>
<dbReference type="InterPro" id="IPR011008">
    <property type="entry name" value="Dimeric_a/b-barrel"/>
</dbReference>
<name>A0A4R5CFX4_9ACTN</name>
<dbReference type="Proteomes" id="UP000294739">
    <property type="component" value="Unassembled WGS sequence"/>
</dbReference>
<proteinExistence type="predicted"/>
<dbReference type="AlphaFoldDB" id="A0A4R5CFX4"/>